<dbReference type="InterPro" id="IPR018247">
    <property type="entry name" value="EF_Hand_1_Ca_BS"/>
</dbReference>
<dbReference type="InterPro" id="IPR002933">
    <property type="entry name" value="Peptidase_M20"/>
</dbReference>
<keyword evidence="5" id="KW-0106">Calcium</keyword>
<dbReference type="Pfam" id="PF03372">
    <property type="entry name" value="Exo_endo_phos"/>
    <property type="match status" value="1"/>
</dbReference>
<dbReference type="InterPro" id="IPR011992">
    <property type="entry name" value="EF-hand-dom_pair"/>
</dbReference>
<dbReference type="SUPFAM" id="SSF56219">
    <property type="entry name" value="DNase I-like"/>
    <property type="match status" value="1"/>
</dbReference>
<dbReference type="FunFam" id="2.170.150.80:FF:000002">
    <property type="entry name" value="Nac domain-containing protein 86"/>
    <property type="match status" value="1"/>
</dbReference>
<dbReference type="EMBL" id="JAQIZT010000012">
    <property type="protein sequence ID" value="KAJ6976451.1"/>
    <property type="molecule type" value="Genomic_DNA"/>
</dbReference>
<keyword evidence="7" id="KW-0238">DNA-binding</keyword>
<evidence type="ECO:0000256" key="6">
    <source>
        <dbReference type="ARBA" id="ARBA00023015"/>
    </source>
</evidence>
<evidence type="ECO:0000256" key="7">
    <source>
        <dbReference type="ARBA" id="ARBA00023125"/>
    </source>
</evidence>
<comment type="similarity">
    <text evidence="2">Belongs to the peptidase M20 family.</text>
</comment>
<dbReference type="SUPFAM" id="SSF101941">
    <property type="entry name" value="NAC domain"/>
    <property type="match status" value="1"/>
</dbReference>
<dbReference type="InterPro" id="IPR036093">
    <property type="entry name" value="NAC_dom_sf"/>
</dbReference>
<keyword evidence="8" id="KW-0804">Transcription</keyword>
<dbReference type="Pfam" id="PF02365">
    <property type="entry name" value="NAM"/>
    <property type="match status" value="1"/>
</dbReference>
<evidence type="ECO:0000259" key="12">
    <source>
        <dbReference type="PROSITE" id="PS51005"/>
    </source>
</evidence>
<evidence type="ECO:0000256" key="11">
    <source>
        <dbReference type="SAM" id="MobiDB-lite"/>
    </source>
</evidence>
<name>A0AAD6LZZ3_9ROSI</name>
<dbReference type="SUPFAM" id="SSF47473">
    <property type="entry name" value="EF-hand"/>
    <property type="match status" value="1"/>
</dbReference>
<dbReference type="InterPro" id="IPR005135">
    <property type="entry name" value="Endo/exonuclease/phosphatase"/>
</dbReference>
<evidence type="ECO:0000256" key="1">
    <source>
        <dbReference type="ARBA" id="ARBA00004123"/>
    </source>
</evidence>
<dbReference type="GO" id="GO:0006355">
    <property type="term" value="P:regulation of DNA-templated transcription"/>
    <property type="evidence" value="ECO:0007669"/>
    <property type="project" value="InterPro"/>
</dbReference>
<dbReference type="PANTHER" id="PTHR11014">
    <property type="entry name" value="PEPTIDASE M20 FAMILY MEMBER"/>
    <property type="match status" value="1"/>
</dbReference>
<dbReference type="PROSITE" id="PS51005">
    <property type="entry name" value="NAC"/>
    <property type="match status" value="1"/>
</dbReference>
<dbReference type="FunFam" id="3.60.10.10:FF:000055">
    <property type="entry name" value="Putative calcium-binding protein"/>
    <property type="match status" value="1"/>
</dbReference>
<dbReference type="Gene3D" id="3.40.630.10">
    <property type="entry name" value="Zn peptidases"/>
    <property type="match status" value="1"/>
</dbReference>
<gene>
    <name evidence="13" type="ORF">NC653_028552</name>
</gene>
<feature type="region of interest" description="Disordered" evidence="11">
    <location>
        <begin position="846"/>
        <end position="866"/>
    </location>
</feature>
<dbReference type="Gene3D" id="3.30.70.360">
    <property type="match status" value="1"/>
</dbReference>
<evidence type="ECO:0000256" key="5">
    <source>
        <dbReference type="ARBA" id="ARBA00022837"/>
    </source>
</evidence>
<feature type="domain" description="NAC" evidence="12">
    <location>
        <begin position="433"/>
        <end position="583"/>
    </location>
</feature>
<evidence type="ECO:0000256" key="9">
    <source>
        <dbReference type="ARBA" id="ARBA00023211"/>
    </source>
</evidence>
<dbReference type="SUPFAM" id="SSF53187">
    <property type="entry name" value="Zn-dependent exopeptidases"/>
    <property type="match status" value="1"/>
</dbReference>
<protein>
    <recommendedName>
        <fullName evidence="12">NAC domain-containing protein</fullName>
    </recommendedName>
</protein>
<dbReference type="Gene3D" id="3.60.10.10">
    <property type="entry name" value="Endonuclease/exonuclease/phosphatase"/>
    <property type="match status" value="1"/>
</dbReference>
<dbReference type="Pfam" id="PF07687">
    <property type="entry name" value="M20_dimer"/>
    <property type="match status" value="1"/>
</dbReference>
<dbReference type="InterPro" id="IPR017439">
    <property type="entry name" value="Amidohydrolase"/>
</dbReference>
<dbReference type="InterPro" id="IPR044757">
    <property type="entry name" value="ILR1-like_Hyd"/>
</dbReference>
<dbReference type="InterPro" id="IPR003441">
    <property type="entry name" value="NAC-dom"/>
</dbReference>
<dbReference type="GO" id="GO:0016787">
    <property type="term" value="F:hydrolase activity"/>
    <property type="evidence" value="ECO:0007669"/>
    <property type="project" value="UniProtKB-KW"/>
</dbReference>
<keyword evidence="10" id="KW-0539">Nucleus</keyword>
<dbReference type="GO" id="GO:0005634">
    <property type="term" value="C:nucleus"/>
    <property type="evidence" value="ECO:0007669"/>
    <property type="project" value="UniProtKB-SubCell"/>
</dbReference>
<keyword evidence="6" id="KW-0805">Transcription regulation</keyword>
<dbReference type="NCBIfam" id="TIGR01891">
    <property type="entry name" value="amidohydrolases"/>
    <property type="match status" value="1"/>
</dbReference>
<feature type="compositionally biased region" description="Polar residues" evidence="11">
    <location>
        <begin position="599"/>
        <end position="631"/>
    </location>
</feature>
<sequence length="1438" mass="162251">MRKERRSRRISRIGSYAISSSMSMRDHRQQPCITCTTFNILAPIYKRLNINNDKDQNSRESDYRAYWLVRNQRILDSLLRERSSIICLQEFWLGNEELVNMYEKRLGDAGYLNFKLARTNNRGDGLLIAVRKDYFRVINHRELLFNDCGDRVAQLLHVELAAPCSPCRNNDTRQEILIVNTHLLFPHDSSLSLVRLNQVYKILQYVESYQKENKLSPTPIMLCGDWNGSKRGHVYKFLRSQGFVSSYDTAHQYTDADAHKWVSHLNHRGNICGVDFIWLLNPNRYRKLLKTSWGEAVFGMFKYLLRRASLTEEDAFVFLKADSDSDCITYSGFCEALQQLNLTGHCYGLSDEETKDLWVQADIDGNGVLDYKEFQQRIWNPTWSEQKDDEIQDDNLKGREEQTIGFSVENAVLFPPEVEKGMWPENYSLSDHARLTVVFRPSDEELVNYYLRHKINGKDDKVKVIREIDVCKWEPWDLPGLSIIKNEDPEWFFFCPLDRKYPHGSRQNRATDAGYWKATGKDRKIKSGHRLIGMKKTLVFYTGRAPKGKRTNWVVHEYRATEEELDGTKPGQSAFVLCRLFKKQDESIESPNCDEAEATVSSPTTAQSSPEVTQSDQPLTEASPANTTTSEVVAPVEFPSCSVGVSEGGDQTADLPASEEELQLEEALNWLFDSPPQALDYELFPPVHEQVQEAVGSSSMFNHGINDLSSSNRGLQSHNVGNETDDYTSEFIDSILKQPDELLYEVPGFQNNSSFPSESLFRGSLLRVVEDNGSYSGSDVDMEPIRIEQGFQGAVFPEGNIDEKPSSTLLYDSNVHQQPIYLGSLQNGSYALQSVASISATDQLNTLNKPSNSTNEVGGSDTNWNGIRTRVHNPQNRQFGRNFNRQGDAPRRLRLQCKLQVQPIQFSTKSEDLNSGEGELEYECIVTKEIKVSETNAMDEDSYTNAMDEQLKPTLVKVSETIKFSEELIPNNGTALKNNRSMLSKVSFMFSKASSACDSIWSITMFRAAVLAVLFAVLSTFDRQTYREHLLSSSQRDKDWLITIRRQIHENPELRFEEHNTSALIRSELDKLAISYTYPLAKTGIVAQIGSGSPPVVALRADMDALPLQELVEWEHKSKVDGKMHGCGHDAHTTMLLGAAKLLNERKHLLKGTVRLLFQPAEEGGAGASHMIKDGALGDAEAIFGMHVNYKIPTGTIASLSGPVFAAASRFHVKIEGKGGHAAVPHNAVDPLLAASFAILALQQLISRELDPLQSQVLSITYVRGGTTLNVIPPYFEFGGTLRSLTTESLHQLQRRLKEVVEGQAAVHRCHAHVDMYEKEDVPLYPATVNDEKLNLHVERVSRLLFNPENFKMGQKVMAAEDFSFYQEVIPGVMLDIGIRNENVGAIHSLHSPYFFLDEDVLSIGASLHTALAEIYLNEHQQSAAHKVNKLAFLISEK</sequence>
<dbReference type="Proteomes" id="UP001164929">
    <property type="component" value="Chromosome 12"/>
</dbReference>
<dbReference type="Gene3D" id="2.170.150.80">
    <property type="entry name" value="NAC domain"/>
    <property type="match status" value="1"/>
</dbReference>
<evidence type="ECO:0000256" key="4">
    <source>
        <dbReference type="ARBA" id="ARBA00022801"/>
    </source>
</evidence>
<evidence type="ECO:0000313" key="13">
    <source>
        <dbReference type="EMBL" id="KAJ6976451.1"/>
    </source>
</evidence>
<organism evidence="13 14">
    <name type="scientific">Populus alba x Populus x berolinensis</name>
    <dbReference type="NCBI Taxonomy" id="444605"/>
    <lineage>
        <taxon>Eukaryota</taxon>
        <taxon>Viridiplantae</taxon>
        <taxon>Streptophyta</taxon>
        <taxon>Embryophyta</taxon>
        <taxon>Tracheophyta</taxon>
        <taxon>Spermatophyta</taxon>
        <taxon>Magnoliopsida</taxon>
        <taxon>eudicotyledons</taxon>
        <taxon>Gunneridae</taxon>
        <taxon>Pentapetalae</taxon>
        <taxon>rosids</taxon>
        <taxon>fabids</taxon>
        <taxon>Malpighiales</taxon>
        <taxon>Salicaceae</taxon>
        <taxon>Saliceae</taxon>
        <taxon>Populus</taxon>
    </lineage>
</organism>
<evidence type="ECO:0000313" key="14">
    <source>
        <dbReference type="Proteomes" id="UP001164929"/>
    </source>
</evidence>
<reference evidence="13" key="1">
    <citation type="journal article" date="2023" name="Mol. Ecol. Resour.">
        <title>Chromosome-level genome assembly of a triploid poplar Populus alba 'Berolinensis'.</title>
        <authorList>
            <person name="Chen S."/>
            <person name="Yu Y."/>
            <person name="Wang X."/>
            <person name="Wang S."/>
            <person name="Zhang T."/>
            <person name="Zhou Y."/>
            <person name="He R."/>
            <person name="Meng N."/>
            <person name="Wang Y."/>
            <person name="Liu W."/>
            <person name="Liu Z."/>
            <person name="Liu J."/>
            <person name="Guo Q."/>
            <person name="Huang H."/>
            <person name="Sederoff R.R."/>
            <person name="Wang G."/>
            <person name="Qu G."/>
            <person name="Chen S."/>
        </authorList>
    </citation>
    <scope>NUCLEOTIDE SEQUENCE</scope>
    <source>
        <strain evidence="13">SC-2020</strain>
    </source>
</reference>
<dbReference type="PROSITE" id="PS00018">
    <property type="entry name" value="EF_HAND_1"/>
    <property type="match status" value="1"/>
</dbReference>
<dbReference type="Pfam" id="PF01546">
    <property type="entry name" value="Peptidase_M20"/>
    <property type="match status" value="1"/>
</dbReference>
<comment type="caution">
    <text evidence="13">The sequence shown here is derived from an EMBL/GenBank/DDBJ whole genome shotgun (WGS) entry which is preliminary data.</text>
</comment>
<keyword evidence="9" id="KW-0464">Manganese</keyword>
<evidence type="ECO:0000256" key="10">
    <source>
        <dbReference type="ARBA" id="ARBA00023242"/>
    </source>
</evidence>
<dbReference type="InterPro" id="IPR011650">
    <property type="entry name" value="Peptidase_M20_dimer"/>
</dbReference>
<comment type="subcellular location">
    <subcellularLocation>
        <location evidence="1">Nucleus</location>
    </subcellularLocation>
</comment>
<evidence type="ECO:0000256" key="3">
    <source>
        <dbReference type="ARBA" id="ARBA00022729"/>
    </source>
</evidence>
<accession>A0AAD6LZZ3</accession>
<dbReference type="FunFam" id="3.30.70.360:FF:000001">
    <property type="entry name" value="N-acetyldiaminopimelate deacetylase"/>
    <property type="match status" value="1"/>
</dbReference>
<dbReference type="InterPro" id="IPR036691">
    <property type="entry name" value="Endo/exonu/phosph_ase_sf"/>
</dbReference>
<dbReference type="GO" id="GO:0003677">
    <property type="term" value="F:DNA binding"/>
    <property type="evidence" value="ECO:0007669"/>
    <property type="project" value="UniProtKB-KW"/>
</dbReference>
<dbReference type="InterPro" id="IPR036264">
    <property type="entry name" value="Bact_exopeptidase_dim_dom"/>
</dbReference>
<feature type="region of interest" description="Disordered" evidence="11">
    <location>
        <begin position="589"/>
        <end position="634"/>
    </location>
</feature>
<dbReference type="PANTHER" id="PTHR11014:SF140">
    <property type="entry name" value="IAA-AMINO ACID HYDROLASE ILR1-LIKE 3"/>
    <property type="match status" value="1"/>
</dbReference>
<dbReference type="CDD" id="cd08017">
    <property type="entry name" value="M20_IAA_Hyd"/>
    <property type="match status" value="1"/>
</dbReference>
<dbReference type="GO" id="GO:0009850">
    <property type="term" value="P:auxin metabolic process"/>
    <property type="evidence" value="ECO:0007669"/>
    <property type="project" value="InterPro"/>
</dbReference>
<keyword evidence="14" id="KW-1185">Reference proteome</keyword>
<evidence type="ECO:0000256" key="2">
    <source>
        <dbReference type="ARBA" id="ARBA00006153"/>
    </source>
</evidence>
<proteinExistence type="inferred from homology"/>
<evidence type="ECO:0000256" key="8">
    <source>
        <dbReference type="ARBA" id="ARBA00023163"/>
    </source>
</evidence>
<dbReference type="SUPFAM" id="SSF55031">
    <property type="entry name" value="Bacterial exopeptidase dimerisation domain"/>
    <property type="match status" value="1"/>
</dbReference>
<keyword evidence="4" id="KW-0378">Hydrolase</keyword>
<keyword evidence="3" id="KW-0732">Signal</keyword>